<dbReference type="Proteomes" id="UP000030185">
    <property type="component" value="Unassembled WGS sequence"/>
</dbReference>
<protein>
    <recommendedName>
        <fullName evidence="1">Ig-like domain-containing protein</fullName>
    </recommendedName>
</protein>
<evidence type="ECO:0000313" key="2">
    <source>
        <dbReference type="EMBL" id="GAL86085.1"/>
    </source>
</evidence>
<dbReference type="STRING" id="153721.MYP_3314"/>
<dbReference type="OrthoDB" id="9765926at2"/>
<name>A0A098LGJ5_9BACT</name>
<dbReference type="EMBL" id="BBLT01000006">
    <property type="protein sequence ID" value="GAL86085.1"/>
    <property type="molecule type" value="Genomic_DNA"/>
</dbReference>
<accession>A0A098LGJ5</accession>
<gene>
    <name evidence="2" type="ORF">MYP_3314</name>
</gene>
<dbReference type="eggNOG" id="COG3291">
    <property type="taxonomic scope" value="Bacteria"/>
</dbReference>
<proteinExistence type="predicted"/>
<dbReference type="Pfam" id="PF13585">
    <property type="entry name" value="CHU_C"/>
    <property type="match status" value="1"/>
</dbReference>
<evidence type="ECO:0000313" key="3">
    <source>
        <dbReference type="Proteomes" id="UP000030185"/>
    </source>
</evidence>
<keyword evidence="3" id="KW-1185">Reference proteome</keyword>
<comment type="caution">
    <text evidence="2">The sequence shown here is derived from an EMBL/GenBank/DDBJ whole genome shotgun (WGS) entry which is preliminary data.</text>
</comment>
<reference evidence="2 3" key="1">
    <citation type="submission" date="2014-09" db="EMBL/GenBank/DDBJ databases">
        <title>Sporocytophaga myxococcoides PG-01 genome sequencing.</title>
        <authorList>
            <person name="Liu L."/>
            <person name="Gao P.J."/>
            <person name="Chen G.J."/>
            <person name="Wang L.S."/>
        </authorList>
    </citation>
    <scope>NUCLEOTIDE SEQUENCE [LARGE SCALE GENOMIC DNA]</scope>
    <source>
        <strain evidence="2 3">PG-01</strain>
    </source>
</reference>
<dbReference type="eggNOG" id="COG5492">
    <property type="taxonomic scope" value="Bacteria"/>
</dbReference>
<sequence>MQKTLILKILFLSILLVNQFNAFGQVKIKNLFFNSPTNIIKGNFSTNGFQVTKTNISSGSSMGDSEGIAHVEDKNGNIIIWVNASGVYDKSGTLMPGSIGIAAHPSSTEIGICPVPSDTNKFYIIYNSQLCSGLYYSIVDMRLRGGLGEVVALNKQLDLGNNFAEGLEIIRIPCTNKYWLIIYQCYTGFKRFLIDETGIHSSVLIHSFDSGNHGGRGELDYHDGKLGYAMTFTNKAFFADFDPVSGTLTKPLEINFPASNGMYGLEFSPDASIAFLTDWDNKDFSGNVNGPNLFRYNFTTATIDSYAIKNNGADCGSNDVRGLGQIELGSDGKLYIPHMGGCQISVIENPTFPAPVFSLIDAGVILSAGVSDHIQSDFLQRMTVSNDTLICKGDSVLLVASGGTNYIWFPDIGLKSPGSDQTYALPSYTTEYKVFSENMYGCKDSAIVKVNISTPLKPEIIGPATLCNGDSVTIKSSIEYPEYNWYSGDRLISKGTINEITIKESGLYSLVIQDTHNCKTQSDLFTINKIKLAPPAIFPTGDTAVCQGSTIKVETLANKDYLYQWYHNNTPLENGNLNTININTNGNYYVKVSYNSCKDSSSILNINVNPYPVINLGEDRKICMSEEITLDNVANSMIEWSDGSNQPNFTISKSGEYWVKLNKNNCQSIDTINIIVLEPAKLFIPNLITPNKDKSNEFFVLDYNDDIEFSVYNRWGSEVFYSENYHNNWNGDDLPDGVYFYKVLDRTGCLNVKGWVEIIR</sequence>
<dbReference type="Gene3D" id="2.60.40.10">
    <property type="entry name" value="Immunoglobulins"/>
    <property type="match status" value="1"/>
</dbReference>
<dbReference type="RefSeq" id="WP_045465297.1">
    <property type="nucleotide sequence ID" value="NZ_BBLT01000006.1"/>
</dbReference>
<organism evidence="2 3">
    <name type="scientific">Sporocytophaga myxococcoides</name>
    <dbReference type="NCBI Taxonomy" id="153721"/>
    <lineage>
        <taxon>Bacteria</taxon>
        <taxon>Pseudomonadati</taxon>
        <taxon>Bacteroidota</taxon>
        <taxon>Cytophagia</taxon>
        <taxon>Cytophagales</taxon>
        <taxon>Cytophagaceae</taxon>
        <taxon>Sporocytophaga</taxon>
    </lineage>
</organism>
<dbReference type="AlphaFoldDB" id="A0A098LGJ5"/>
<feature type="domain" description="Ig-like" evidence="1">
    <location>
        <begin position="541"/>
        <end position="610"/>
    </location>
</feature>
<dbReference type="InterPro" id="IPR013783">
    <property type="entry name" value="Ig-like_fold"/>
</dbReference>
<dbReference type="InterPro" id="IPR044023">
    <property type="entry name" value="Ig_7"/>
</dbReference>
<dbReference type="Pfam" id="PF19081">
    <property type="entry name" value="Ig_7"/>
    <property type="match status" value="1"/>
</dbReference>
<evidence type="ECO:0000259" key="1">
    <source>
        <dbReference type="Pfam" id="PF19081"/>
    </source>
</evidence>